<feature type="compositionally biased region" description="Low complexity" evidence="1">
    <location>
        <begin position="318"/>
        <end position="327"/>
    </location>
</feature>
<evidence type="ECO:0000313" key="3">
    <source>
        <dbReference type="Ensembl" id="ENSATEP00000007999.2"/>
    </source>
</evidence>
<feature type="compositionally biased region" description="Low complexity" evidence="1">
    <location>
        <begin position="92"/>
        <end position="113"/>
    </location>
</feature>
<evidence type="ECO:0008006" key="5">
    <source>
        <dbReference type="Google" id="ProtNLM"/>
    </source>
</evidence>
<feature type="compositionally biased region" description="Basic and acidic residues" evidence="1">
    <location>
        <begin position="72"/>
        <end position="84"/>
    </location>
</feature>
<reference evidence="3" key="3">
    <citation type="submission" date="2025-09" db="UniProtKB">
        <authorList>
            <consortium name="Ensembl"/>
        </authorList>
    </citation>
    <scope>IDENTIFICATION</scope>
</reference>
<dbReference type="GeneID" id="113147801"/>
<proteinExistence type="predicted"/>
<dbReference type="Proteomes" id="UP000265040">
    <property type="component" value="Chromosome 22"/>
</dbReference>
<feature type="region of interest" description="Disordered" evidence="1">
    <location>
        <begin position="250"/>
        <end position="382"/>
    </location>
</feature>
<dbReference type="OrthoDB" id="8958619at2759"/>
<accession>A0A3Q1HGZ2</accession>
<keyword evidence="2" id="KW-0732">Signal</keyword>
<feature type="compositionally biased region" description="Acidic residues" evidence="1">
    <location>
        <begin position="114"/>
        <end position="141"/>
    </location>
</feature>
<feature type="compositionally biased region" description="Acidic residues" evidence="1">
    <location>
        <begin position="350"/>
        <end position="368"/>
    </location>
</feature>
<feature type="signal peptide" evidence="2">
    <location>
        <begin position="1"/>
        <end position="16"/>
    </location>
</feature>
<dbReference type="InterPro" id="IPR002038">
    <property type="entry name" value="Osteopontin"/>
</dbReference>
<organism evidence="3 4">
    <name type="scientific">Anabas testudineus</name>
    <name type="common">Climbing perch</name>
    <name type="synonym">Anthias testudineus</name>
    <dbReference type="NCBI Taxonomy" id="64144"/>
    <lineage>
        <taxon>Eukaryota</taxon>
        <taxon>Metazoa</taxon>
        <taxon>Chordata</taxon>
        <taxon>Craniata</taxon>
        <taxon>Vertebrata</taxon>
        <taxon>Euteleostomi</taxon>
        <taxon>Actinopterygii</taxon>
        <taxon>Neopterygii</taxon>
        <taxon>Teleostei</taxon>
        <taxon>Neoteleostei</taxon>
        <taxon>Acanthomorphata</taxon>
        <taxon>Anabantaria</taxon>
        <taxon>Anabantiformes</taxon>
        <taxon>Anabantoidei</taxon>
        <taxon>Anabantidae</taxon>
        <taxon>Anabas</taxon>
    </lineage>
</organism>
<accession>A0A3Q1HKX4</accession>
<reference evidence="3" key="2">
    <citation type="submission" date="2025-08" db="UniProtKB">
        <authorList>
            <consortium name="Ensembl"/>
        </authorList>
    </citation>
    <scope>IDENTIFICATION</scope>
</reference>
<feature type="region of interest" description="Disordered" evidence="1">
    <location>
        <begin position="20"/>
        <end position="195"/>
    </location>
</feature>
<dbReference type="RefSeq" id="XP_026194818.1">
    <property type="nucleotide sequence ID" value="XM_026339033.1"/>
</dbReference>
<feature type="compositionally biased region" description="Acidic residues" evidence="1">
    <location>
        <begin position="328"/>
        <end position="337"/>
    </location>
</feature>
<dbReference type="InParanoid" id="A0A3Q1HKX4"/>
<sequence length="382" mass="40600">MKVAVIFILLFATVLCRPAKKVSDSSESSEEVVRRPAPQAIKKKAPVAPQVRVSQVQNVVAAAAEPAAAESDESKESSDEEKAPEAPVEVKSGSTASASDSTSDTTSVTGNNSDSEDDDNDDDETEETEEKEEEEEEEESSSESGESSTPAPTVVNPVVITDAPVAETTVEPIEPTIVTDTDTARGDNLGGPSDYKSIIYVEDKSYHKIPVPYKSYEFVGTGKKVAYDMTYGNEVEKSMKVQKALQVHSDLLEEGTSTHEEGQALDSSSGTLDLDPSHRQASIPEEESTSTSEASTSDTTSESSSTPDEEEENDETASTDSDSSTSQESEDEEESQSSEEGTATPGAADSDSDESDSDENESDNEEVGPDTTTDMPQVVTAK</sequence>
<reference evidence="3" key="1">
    <citation type="submission" date="2021-04" db="EMBL/GenBank/DDBJ databases">
        <authorList>
            <consortium name="Wellcome Sanger Institute Data Sharing"/>
        </authorList>
    </citation>
    <scope>NUCLEOTIDE SEQUENCE [LARGE SCALE GENOMIC DNA]</scope>
</reference>
<evidence type="ECO:0000256" key="1">
    <source>
        <dbReference type="SAM" id="MobiDB-lite"/>
    </source>
</evidence>
<dbReference type="GO" id="GO:0007155">
    <property type="term" value="P:cell adhesion"/>
    <property type="evidence" value="ECO:0007669"/>
    <property type="project" value="InterPro"/>
</dbReference>
<dbReference type="PANTHER" id="PTHR10607:SF1">
    <property type="entry name" value="OSTEOPONTIN"/>
    <property type="match status" value="1"/>
</dbReference>
<dbReference type="GeneTree" id="ENSGT00400000024390"/>
<dbReference type="OMA" id="YPGDYKS"/>
<protein>
    <recommendedName>
        <fullName evidence="5">Secreted phosphoprotein 1</fullName>
    </recommendedName>
</protein>
<evidence type="ECO:0000256" key="2">
    <source>
        <dbReference type="SAM" id="SignalP"/>
    </source>
</evidence>
<keyword evidence="4" id="KW-1185">Reference proteome</keyword>
<dbReference type="GO" id="GO:0001503">
    <property type="term" value="P:ossification"/>
    <property type="evidence" value="ECO:0007669"/>
    <property type="project" value="InterPro"/>
</dbReference>
<feature type="compositionally biased region" description="Acidic residues" evidence="1">
    <location>
        <begin position="307"/>
        <end position="317"/>
    </location>
</feature>
<dbReference type="PANTHER" id="PTHR10607">
    <property type="entry name" value="OSTEOPONTIN"/>
    <property type="match status" value="1"/>
</dbReference>
<dbReference type="Ensembl" id="ENSATET00000008126.3">
    <property type="protein sequence ID" value="ENSATEP00000007999.2"/>
    <property type="gene ID" value="ENSATEG00000005599.3"/>
</dbReference>
<name>A0A3Q1HKX4_ANATE</name>
<dbReference type="AlphaFoldDB" id="A0A3Q1HKX4"/>
<evidence type="ECO:0000313" key="4">
    <source>
        <dbReference type="Proteomes" id="UP000265040"/>
    </source>
</evidence>
<feature type="compositionally biased region" description="Low complexity" evidence="1">
    <location>
        <begin position="289"/>
        <end position="306"/>
    </location>
</feature>
<gene>
    <name evidence="3" type="primary">SPP1</name>
</gene>
<feature type="chain" id="PRO_5030079500" description="Secreted phosphoprotein 1" evidence="2">
    <location>
        <begin position="17"/>
        <end position="382"/>
    </location>
</feature>